<dbReference type="SUPFAM" id="SSF48452">
    <property type="entry name" value="TPR-like"/>
    <property type="match status" value="1"/>
</dbReference>
<proteinExistence type="predicted"/>
<keyword evidence="2" id="KW-1185">Reference proteome</keyword>
<dbReference type="EMBL" id="CP058627">
    <property type="protein sequence ID" value="QLG89124.1"/>
    <property type="molecule type" value="Genomic_DNA"/>
</dbReference>
<organism evidence="1 2">
    <name type="scientific">Chitinibacter bivalviorum</name>
    <dbReference type="NCBI Taxonomy" id="2739434"/>
    <lineage>
        <taxon>Bacteria</taxon>
        <taxon>Pseudomonadati</taxon>
        <taxon>Pseudomonadota</taxon>
        <taxon>Betaproteobacteria</taxon>
        <taxon>Neisseriales</taxon>
        <taxon>Chitinibacteraceae</taxon>
        <taxon>Chitinibacter</taxon>
    </lineage>
</organism>
<dbReference type="AlphaFoldDB" id="A0A7H9BP70"/>
<name>A0A7H9BP70_9NEIS</name>
<dbReference type="InterPro" id="IPR011990">
    <property type="entry name" value="TPR-like_helical_dom_sf"/>
</dbReference>
<accession>A0A7H9BP70</accession>
<dbReference type="KEGG" id="chiz:HQ393_13215"/>
<dbReference type="Pfam" id="PF13424">
    <property type="entry name" value="TPR_12"/>
    <property type="match status" value="1"/>
</dbReference>
<evidence type="ECO:0000313" key="2">
    <source>
        <dbReference type="Proteomes" id="UP000509597"/>
    </source>
</evidence>
<dbReference type="SMART" id="SM00028">
    <property type="entry name" value="TPR"/>
    <property type="match status" value="5"/>
</dbReference>
<dbReference type="Gene3D" id="1.25.40.10">
    <property type="entry name" value="Tetratricopeptide repeat domain"/>
    <property type="match status" value="2"/>
</dbReference>
<protein>
    <submittedName>
        <fullName evidence="1">Uncharacterized protein</fullName>
    </submittedName>
</protein>
<dbReference type="InterPro" id="IPR019734">
    <property type="entry name" value="TPR_rpt"/>
</dbReference>
<gene>
    <name evidence="1" type="ORF">HQ393_13215</name>
</gene>
<reference evidence="1 2" key="1">
    <citation type="submission" date="2020-07" db="EMBL/GenBank/DDBJ databases">
        <title>Complete genome sequence of Chitinibacter sp. 2T18.</title>
        <authorList>
            <person name="Bae J.-W."/>
            <person name="Choi J.-W."/>
        </authorList>
    </citation>
    <scope>NUCLEOTIDE SEQUENCE [LARGE SCALE GENOMIC DNA]</scope>
    <source>
        <strain evidence="1 2">2T18</strain>
    </source>
</reference>
<sequence length="342" mass="38462">MTTTVPSAAEKIKAISRSLYSAPGEALQLSEQLLADSLAYHDRATQVQASIFISITQDQLGQRFDGAQLLIDALAICEQDQLGLLEAQVLERLGRDRYTAGLYAESLDYWTRCIGQCRSLHHCGYSHIFALIGLGHICSAYNEYLQGAEFYRAAMLLLRLSPDPLIFAKAQLSLGWDLYNGGEVEEATRILKDSVAFSREHGFGHYVSESLLHLGTVYLKAHDLVQAEFYLEEALEALLETPSHWAECNVLGMLAEVRFLQGSPQMARDMIERAIHLAQLDGMRHIEARLNAQAAGYCAALNDEHGIEYYGHQLDRLYEINTEAWHIPPINLSHIRQYLPRR</sequence>
<dbReference type="Proteomes" id="UP000509597">
    <property type="component" value="Chromosome"/>
</dbReference>
<dbReference type="RefSeq" id="WP_179355625.1">
    <property type="nucleotide sequence ID" value="NZ_CP058627.1"/>
</dbReference>
<evidence type="ECO:0000313" key="1">
    <source>
        <dbReference type="EMBL" id="QLG89124.1"/>
    </source>
</evidence>